<accession>A0A0G0EFY4</accession>
<keyword evidence="1" id="KW-1133">Transmembrane helix</keyword>
<keyword evidence="1" id="KW-0812">Transmembrane</keyword>
<dbReference type="EMBL" id="LBPY01000010">
    <property type="protein sequence ID" value="KKP66252.1"/>
    <property type="molecule type" value="Genomic_DNA"/>
</dbReference>
<evidence type="ECO:0000313" key="2">
    <source>
        <dbReference type="EMBL" id="KKP66252.1"/>
    </source>
</evidence>
<name>A0A0G0EFY4_9BACT</name>
<evidence type="ECO:0000313" key="3">
    <source>
        <dbReference type="Proteomes" id="UP000034952"/>
    </source>
</evidence>
<organism evidence="2 3">
    <name type="scientific">Candidatus Nomurabacteria bacterium GW2011_GWE1_35_16</name>
    <dbReference type="NCBI Taxonomy" id="1618761"/>
    <lineage>
        <taxon>Bacteria</taxon>
        <taxon>Candidatus Nomuraibacteriota</taxon>
    </lineage>
</organism>
<keyword evidence="1" id="KW-0472">Membrane</keyword>
<protein>
    <recommendedName>
        <fullName evidence="4">Cell division protein FtsL</fullName>
    </recommendedName>
</protein>
<evidence type="ECO:0008006" key="4">
    <source>
        <dbReference type="Google" id="ProtNLM"/>
    </source>
</evidence>
<dbReference type="AlphaFoldDB" id="A0A0G0EFY4"/>
<sequence>MSKTKAIANNIAGNTSTQMILFKILVGSLITLSVVYIYMIGSITFNVVARKSLENEARILGSNISELELTYLSDMNNINKALATSRGFVDMKSNIFATRTITHVAMR</sequence>
<comment type="caution">
    <text evidence="2">The sequence shown here is derived from an EMBL/GenBank/DDBJ whole genome shotgun (WGS) entry which is preliminary data.</text>
</comment>
<reference evidence="2 3" key="1">
    <citation type="journal article" date="2015" name="Nature">
        <title>rRNA introns, odd ribosomes, and small enigmatic genomes across a large radiation of phyla.</title>
        <authorList>
            <person name="Brown C.T."/>
            <person name="Hug L.A."/>
            <person name="Thomas B.C."/>
            <person name="Sharon I."/>
            <person name="Castelle C.J."/>
            <person name="Singh A."/>
            <person name="Wilkins M.J."/>
            <person name="Williams K.H."/>
            <person name="Banfield J.F."/>
        </authorList>
    </citation>
    <scope>NUCLEOTIDE SEQUENCE [LARGE SCALE GENOMIC DNA]</scope>
</reference>
<dbReference type="Proteomes" id="UP000034952">
    <property type="component" value="Unassembled WGS sequence"/>
</dbReference>
<feature type="transmembrane region" description="Helical" evidence="1">
    <location>
        <begin position="20"/>
        <end position="48"/>
    </location>
</feature>
<proteinExistence type="predicted"/>
<evidence type="ECO:0000256" key="1">
    <source>
        <dbReference type="SAM" id="Phobius"/>
    </source>
</evidence>
<gene>
    <name evidence="2" type="ORF">UR64_C0010G0017</name>
</gene>